<dbReference type="InterPro" id="IPR011032">
    <property type="entry name" value="GroES-like_sf"/>
</dbReference>
<dbReference type="InterPro" id="IPR036291">
    <property type="entry name" value="NAD(P)-bd_dom_sf"/>
</dbReference>
<accession>A0ABP1E9F4</accession>
<dbReference type="SUPFAM" id="SSF50129">
    <property type="entry name" value="GroES-like"/>
    <property type="match status" value="1"/>
</dbReference>
<proteinExistence type="predicted"/>
<dbReference type="InterPro" id="IPR045010">
    <property type="entry name" value="MDR_fam"/>
</dbReference>
<evidence type="ECO:0000313" key="3">
    <source>
        <dbReference type="Proteomes" id="UP001497453"/>
    </source>
</evidence>
<dbReference type="Proteomes" id="UP001497453">
    <property type="component" value="Chromosome 9"/>
</dbReference>
<dbReference type="EMBL" id="OZ037952">
    <property type="protein sequence ID" value="CAL1716671.1"/>
    <property type="molecule type" value="Genomic_DNA"/>
</dbReference>
<dbReference type="Pfam" id="PF00107">
    <property type="entry name" value="ADH_zinc_N"/>
    <property type="match status" value="1"/>
</dbReference>
<dbReference type="Gene3D" id="3.90.180.10">
    <property type="entry name" value="Medium-chain alcohol dehydrogenases, catalytic domain"/>
    <property type="match status" value="1"/>
</dbReference>
<gene>
    <name evidence="2" type="ORF">GFSPODELE1_LOCUS10866</name>
</gene>
<evidence type="ECO:0000259" key="1">
    <source>
        <dbReference type="SMART" id="SM00829"/>
    </source>
</evidence>
<dbReference type="SUPFAM" id="SSF51735">
    <property type="entry name" value="NAD(P)-binding Rossmann-fold domains"/>
    <property type="match status" value="1"/>
</dbReference>
<reference evidence="3" key="1">
    <citation type="submission" date="2024-04" db="EMBL/GenBank/DDBJ databases">
        <authorList>
            <person name="Shaw F."/>
            <person name="Minotto A."/>
        </authorList>
    </citation>
    <scope>NUCLEOTIDE SEQUENCE [LARGE SCALE GENOMIC DNA]</scope>
</reference>
<keyword evidence="3" id="KW-1185">Reference proteome</keyword>
<organism evidence="2 3">
    <name type="scientific">Somion occarium</name>
    <dbReference type="NCBI Taxonomy" id="3059160"/>
    <lineage>
        <taxon>Eukaryota</taxon>
        <taxon>Fungi</taxon>
        <taxon>Dikarya</taxon>
        <taxon>Basidiomycota</taxon>
        <taxon>Agaricomycotina</taxon>
        <taxon>Agaricomycetes</taxon>
        <taxon>Polyporales</taxon>
        <taxon>Cerrenaceae</taxon>
        <taxon>Somion</taxon>
    </lineage>
</organism>
<dbReference type="SMART" id="SM00829">
    <property type="entry name" value="PKS_ER"/>
    <property type="match status" value="1"/>
</dbReference>
<feature type="domain" description="Enoyl reductase (ER)" evidence="1">
    <location>
        <begin position="4"/>
        <end position="260"/>
    </location>
</feature>
<protein>
    <recommendedName>
        <fullName evidence="1">Enoyl reductase (ER) domain-containing protein</fullName>
    </recommendedName>
</protein>
<dbReference type="Gene3D" id="3.40.50.720">
    <property type="entry name" value="NAD(P)-binding Rossmann-like Domain"/>
    <property type="match status" value="1"/>
</dbReference>
<evidence type="ECO:0000313" key="2">
    <source>
        <dbReference type="EMBL" id="CAL1716671.1"/>
    </source>
</evidence>
<dbReference type="InterPro" id="IPR013149">
    <property type="entry name" value="ADH-like_C"/>
</dbReference>
<dbReference type="PANTHER" id="PTHR43205:SF42">
    <property type="entry name" value="ALCOHOL DEHYDROGENASE, ZINC-CONTAINING (AFU_ORTHOLOGUE AFUA_7G04530)"/>
    <property type="match status" value="1"/>
</dbReference>
<dbReference type="PANTHER" id="PTHR43205">
    <property type="entry name" value="PROSTAGLANDIN REDUCTASE"/>
    <property type="match status" value="1"/>
</dbReference>
<dbReference type="CDD" id="cd05288">
    <property type="entry name" value="PGDH"/>
    <property type="match status" value="1"/>
</dbReference>
<name>A0ABP1E9F4_9APHY</name>
<dbReference type="InterPro" id="IPR020843">
    <property type="entry name" value="ER"/>
</dbReference>
<sequence length="270" mass="28795">MKAGALAKVVQVGEGVKFVPGDLVSGMLGWSEWMVVPAKGLQKIVIPPGAELIDFLGVLGINGLTAYFGLFHVGQIKAGETLVVSAAAGATGSIVCQLGKLVGAKVVALAGSPDKCEWLKNELGVDKALNYKSPTFRDDFKKAVGYFDVYFDNVGGSILDLALTRMKKHTRIVFCGAIADYNALPKGLTNYMNLIAQSAKLEGFIVFDYAAQYPSALKELSQWLAEGKIKRKTHLVEGLDNASEALKLLFVGGNTGKLVVKVADVTQSRL</sequence>